<dbReference type="HOGENOM" id="CLU_2669073_0_0_0"/>
<gene>
    <name evidence="1" type="ordered locus">Sinac_1270</name>
</gene>
<accession>L0D8C1</accession>
<proteinExistence type="predicted"/>
<dbReference type="RefSeq" id="WP_015244833.1">
    <property type="nucleotide sequence ID" value="NC_019892.1"/>
</dbReference>
<dbReference type="Proteomes" id="UP000010798">
    <property type="component" value="Chromosome"/>
</dbReference>
<sequence length="75" mass="7344">MLSSNPPLIHVRIGSLVLLVLLTAGAVGCDSAGGGGGGSAETISAGAGQAVIPKQELQNLGATEESLAPPPKKNR</sequence>
<dbReference type="AlphaFoldDB" id="L0D8C1"/>
<protein>
    <submittedName>
        <fullName evidence="1">Uncharacterized protein</fullName>
    </submittedName>
</protein>
<name>L0D8C1_SINAD</name>
<dbReference type="EMBL" id="CP003364">
    <property type="protein sequence ID" value="AGA25659.1"/>
    <property type="molecule type" value="Genomic_DNA"/>
</dbReference>
<organism evidence="1 2">
    <name type="scientific">Singulisphaera acidiphila (strain ATCC BAA-1392 / DSM 18658 / VKM B-2454 / MOB10)</name>
    <dbReference type="NCBI Taxonomy" id="886293"/>
    <lineage>
        <taxon>Bacteria</taxon>
        <taxon>Pseudomonadati</taxon>
        <taxon>Planctomycetota</taxon>
        <taxon>Planctomycetia</taxon>
        <taxon>Isosphaerales</taxon>
        <taxon>Isosphaeraceae</taxon>
        <taxon>Singulisphaera</taxon>
    </lineage>
</organism>
<dbReference type="KEGG" id="saci:Sinac_1270"/>
<reference evidence="1 2" key="1">
    <citation type="submission" date="2012-02" db="EMBL/GenBank/DDBJ databases">
        <title>Complete sequence of chromosome of Singulisphaera acidiphila DSM 18658.</title>
        <authorList>
            <consortium name="US DOE Joint Genome Institute (JGI-PGF)"/>
            <person name="Lucas S."/>
            <person name="Copeland A."/>
            <person name="Lapidus A."/>
            <person name="Glavina del Rio T."/>
            <person name="Dalin E."/>
            <person name="Tice H."/>
            <person name="Bruce D."/>
            <person name="Goodwin L."/>
            <person name="Pitluck S."/>
            <person name="Peters L."/>
            <person name="Ovchinnikova G."/>
            <person name="Chertkov O."/>
            <person name="Kyrpides N."/>
            <person name="Mavromatis K."/>
            <person name="Ivanova N."/>
            <person name="Brettin T."/>
            <person name="Detter J.C."/>
            <person name="Han C."/>
            <person name="Larimer F."/>
            <person name="Land M."/>
            <person name="Hauser L."/>
            <person name="Markowitz V."/>
            <person name="Cheng J.-F."/>
            <person name="Hugenholtz P."/>
            <person name="Woyke T."/>
            <person name="Wu D."/>
            <person name="Tindall B."/>
            <person name="Pomrenke H."/>
            <person name="Brambilla E."/>
            <person name="Klenk H.-P."/>
            <person name="Eisen J.A."/>
        </authorList>
    </citation>
    <scope>NUCLEOTIDE SEQUENCE [LARGE SCALE GENOMIC DNA]</scope>
    <source>
        <strain evidence="2">ATCC BAA-1392 / DSM 18658 / VKM B-2454 / MOB10</strain>
    </source>
</reference>
<keyword evidence="2" id="KW-1185">Reference proteome</keyword>
<evidence type="ECO:0000313" key="1">
    <source>
        <dbReference type="EMBL" id="AGA25659.1"/>
    </source>
</evidence>
<evidence type="ECO:0000313" key="2">
    <source>
        <dbReference type="Proteomes" id="UP000010798"/>
    </source>
</evidence>